<feature type="transmembrane region" description="Helical" evidence="6">
    <location>
        <begin position="206"/>
        <end position="224"/>
    </location>
</feature>
<dbReference type="PANTHER" id="PTHR30618">
    <property type="entry name" value="NCS1 FAMILY PURINE/PYRIMIDINE TRANSPORTER"/>
    <property type="match status" value="1"/>
</dbReference>
<evidence type="ECO:0000313" key="7">
    <source>
        <dbReference type="EMBL" id="MUN29122.1"/>
    </source>
</evidence>
<dbReference type="Gene3D" id="1.10.4160.10">
    <property type="entry name" value="Hydantoin permease"/>
    <property type="match status" value="1"/>
</dbReference>
<reference evidence="7 8" key="1">
    <citation type="submission" date="2019-10" db="EMBL/GenBank/DDBJ databases">
        <title>Sequencing and Assembly of Multiple Reported Metal-Biooxidizing Members of the Extremely Thermoacidophilic Archaeal Family Sulfolobaceae.</title>
        <authorList>
            <person name="Counts J.A."/>
            <person name="Kelly R.M."/>
        </authorList>
    </citation>
    <scope>NUCLEOTIDE SEQUENCE [LARGE SCALE GENOMIC DNA]</scope>
    <source>
        <strain evidence="7 8">DSM 6482</strain>
    </source>
</reference>
<comment type="subcellular location">
    <subcellularLocation>
        <location evidence="1">Membrane</location>
        <topology evidence="1">Multi-pass membrane protein</topology>
    </subcellularLocation>
</comment>
<organism evidence="7 8">
    <name type="scientific">Sulfuracidifex metallicus DSM 6482 = JCM 9184</name>
    <dbReference type="NCBI Taxonomy" id="523847"/>
    <lineage>
        <taxon>Archaea</taxon>
        <taxon>Thermoproteota</taxon>
        <taxon>Thermoprotei</taxon>
        <taxon>Sulfolobales</taxon>
        <taxon>Sulfolobaceae</taxon>
        <taxon>Sulfuracidifex</taxon>
    </lineage>
</organism>
<sequence>MENNKQSNEKEKLIPPYNSTITNSDILPVKRNLKRWGALDFGMIWIVMSVGVLTWEYPWFGIFLGLPWGVALLMEFLGNVITLVPMIIQSHAGAKYGLAEPQVTRTRWGIWGAQLPSLVRAVIGTGWWGIQLFIFTEIVAGIYLYLSGNLGRIVMPLIKSGSANSYTISLADPTLFWSVFVGVLVAELAFLYFSPIKKGQDTLRKFSLIVGPLSILSLTAIFLYEGFRDGWNFGSLPPAFGPFSPIAALSFLAGNTANWLTMAISMPDLVRFSKSQKSQIYGQLVLPVTYIVFGAMSVLGTLFAYNLVHSTIIDPVLLSLLTLPAPLLMFVLLSLLLETFGVNTLANLLPPGYDISNIFPKKITWFRGVLIATAVGLALGAWSFLGSAYNFVDNWLLAYGTALGVIVGINIADYVFLKKFSLDVDAIFTKNSKYWYWKGINPASMITFGVVSAFLYAPVFGVKLGPLEVLSEVGPISGLLMGMALYLLLMRLFKLR</sequence>
<feature type="transmembrane region" description="Helical" evidence="6">
    <location>
        <begin position="284"/>
        <end position="307"/>
    </location>
</feature>
<evidence type="ECO:0000256" key="2">
    <source>
        <dbReference type="ARBA" id="ARBA00008974"/>
    </source>
</evidence>
<keyword evidence="5 6" id="KW-0472">Membrane</keyword>
<feature type="transmembrane region" description="Helical" evidence="6">
    <location>
        <begin position="127"/>
        <end position="146"/>
    </location>
</feature>
<evidence type="ECO:0000256" key="5">
    <source>
        <dbReference type="ARBA" id="ARBA00023136"/>
    </source>
</evidence>
<gene>
    <name evidence="7" type="ORF">GC250_06690</name>
</gene>
<dbReference type="Proteomes" id="UP000470772">
    <property type="component" value="Unassembled WGS sequence"/>
</dbReference>
<proteinExistence type="inferred from homology"/>
<comment type="caution">
    <text evidence="7">The sequence shown here is derived from an EMBL/GenBank/DDBJ whole genome shotgun (WGS) entry which is preliminary data.</text>
</comment>
<feature type="transmembrane region" description="Helical" evidence="6">
    <location>
        <begin position="175"/>
        <end position="194"/>
    </location>
</feature>
<dbReference type="GO" id="GO:0005886">
    <property type="term" value="C:plasma membrane"/>
    <property type="evidence" value="ECO:0007669"/>
    <property type="project" value="TreeGrafter"/>
</dbReference>
<feature type="transmembrane region" description="Helical" evidence="6">
    <location>
        <begin position="369"/>
        <end position="389"/>
    </location>
</feature>
<feature type="transmembrane region" description="Helical" evidence="6">
    <location>
        <begin position="36"/>
        <end position="55"/>
    </location>
</feature>
<dbReference type="AlphaFoldDB" id="A0A6A9QVN8"/>
<keyword evidence="8" id="KW-1185">Reference proteome</keyword>
<name>A0A6A9QVN8_SULME</name>
<dbReference type="EMBL" id="WGGD01000005">
    <property type="protein sequence ID" value="MUN29122.1"/>
    <property type="molecule type" value="Genomic_DNA"/>
</dbReference>
<dbReference type="InterPro" id="IPR045225">
    <property type="entry name" value="Uracil/uridine/allantoin_perm"/>
</dbReference>
<protein>
    <submittedName>
        <fullName evidence="7">Transporter</fullName>
    </submittedName>
</protein>
<evidence type="ECO:0000256" key="3">
    <source>
        <dbReference type="ARBA" id="ARBA00022692"/>
    </source>
</evidence>
<evidence type="ECO:0000256" key="1">
    <source>
        <dbReference type="ARBA" id="ARBA00004141"/>
    </source>
</evidence>
<dbReference type="RefSeq" id="WP_156016693.1">
    <property type="nucleotide sequence ID" value="NZ_WGGD01000005.1"/>
</dbReference>
<dbReference type="InterPro" id="IPR001248">
    <property type="entry name" value="Pur-cyt_permease"/>
</dbReference>
<dbReference type="Pfam" id="PF02133">
    <property type="entry name" value="Transp_cyt_pur"/>
    <property type="match status" value="1"/>
</dbReference>
<keyword evidence="4 6" id="KW-1133">Transmembrane helix</keyword>
<feature type="transmembrane region" description="Helical" evidence="6">
    <location>
        <begin position="244"/>
        <end position="264"/>
    </location>
</feature>
<keyword evidence="3 6" id="KW-0812">Transmembrane</keyword>
<feature type="transmembrane region" description="Helical" evidence="6">
    <location>
        <begin position="436"/>
        <end position="456"/>
    </location>
</feature>
<feature type="transmembrane region" description="Helical" evidence="6">
    <location>
        <begin position="476"/>
        <end position="493"/>
    </location>
</feature>
<dbReference type="PANTHER" id="PTHR30618:SF0">
    <property type="entry name" value="PURINE-URACIL PERMEASE NCS1"/>
    <property type="match status" value="1"/>
</dbReference>
<accession>A0A6A9QVN8</accession>
<evidence type="ECO:0000256" key="6">
    <source>
        <dbReference type="SAM" id="Phobius"/>
    </source>
</evidence>
<evidence type="ECO:0000256" key="4">
    <source>
        <dbReference type="ARBA" id="ARBA00022989"/>
    </source>
</evidence>
<evidence type="ECO:0000313" key="8">
    <source>
        <dbReference type="Proteomes" id="UP000470772"/>
    </source>
</evidence>
<dbReference type="GO" id="GO:0015205">
    <property type="term" value="F:nucleobase transmembrane transporter activity"/>
    <property type="evidence" value="ECO:0007669"/>
    <property type="project" value="TreeGrafter"/>
</dbReference>
<feature type="transmembrane region" description="Helical" evidence="6">
    <location>
        <begin position="395"/>
        <end position="416"/>
    </location>
</feature>
<comment type="similarity">
    <text evidence="2">Belongs to the purine-cytosine permease (2.A.39) family.</text>
</comment>
<feature type="transmembrane region" description="Helical" evidence="6">
    <location>
        <begin position="61"/>
        <end position="88"/>
    </location>
</feature>